<evidence type="ECO:0000313" key="4">
    <source>
        <dbReference type="Proteomes" id="UP000253551"/>
    </source>
</evidence>
<organism evidence="3 4">
    <name type="scientific">Rhizopus stolonifer</name>
    <name type="common">Rhizopus nigricans</name>
    <dbReference type="NCBI Taxonomy" id="4846"/>
    <lineage>
        <taxon>Eukaryota</taxon>
        <taxon>Fungi</taxon>
        <taxon>Fungi incertae sedis</taxon>
        <taxon>Mucoromycota</taxon>
        <taxon>Mucoromycotina</taxon>
        <taxon>Mucoromycetes</taxon>
        <taxon>Mucorales</taxon>
        <taxon>Mucorineae</taxon>
        <taxon>Rhizopodaceae</taxon>
        <taxon>Rhizopus</taxon>
    </lineage>
</organism>
<dbReference type="EMBL" id="PJQM01007925">
    <property type="protein sequence ID" value="RCH77586.1"/>
    <property type="molecule type" value="Genomic_DNA"/>
</dbReference>
<keyword evidence="1" id="KW-0548">Nucleotidyltransferase</keyword>
<gene>
    <name evidence="3" type="ORF">CU098_001699</name>
</gene>
<proteinExistence type="inferred from homology"/>
<evidence type="ECO:0000313" key="3">
    <source>
        <dbReference type="EMBL" id="RCH77586.1"/>
    </source>
</evidence>
<evidence type="ECO:0000256" key="1">
    <source>
        <dbReference type="RuleBase" id="RU365061"/>
    </source>
</evidence>
<feature type="non-terminal residue" evidence="3">
    <location>
        <position position="102"/>
    </location>
</feature>
<keyword evidence="1" id="KW-0779">Telomere</keyword>
<dbReference type="PROSITE" id="PS50878">
    <property type="entry name" value="RT_POL"/>
    <property type="match status" value="1"/>
</dbReference>
<comment type="catalytic activity">
    <reaction evidence="1">
        <text>DNA(n) + a 2'-deoxyribonucleoside 5'-triphosphate = DNA(n+1) + diphosphate</text>
        <dbReference type="Rhea" id="RHEA:22508"/>
        <dbReference type="Rhea" id="RHEA-COMP:17339"/>
        <dbReference type="Rhea" id="RHEA-COMP:17340"/>
        <dbReference type="ChEBI" id="CHEBI:33019"/>
        <dbReference type="ChEBI" id="CHEBI:61560"/>
        <dbReference type="ChEBI" id="CHEBI:173112"/>
        <dbReference type="EC" id="2.7.7.49"/>
    </reaction>
</comment>
<dbReference type="GO" id="GO:0000781">
    <property type="term" value="C:chromosome, telomeric region"/>
    <property type="evidence" value="ECO:0007669"/>
    <property type="project" value="UniProtKB-SubCell"/>
</dbReference>
<dbReference type="GO" id="GO:0046872">
    <property type="term" value="F:metal ion binding"/>
    <property type="evidence" value="ECO:0007669"/>
    <property type="project" value="UniProtKB-KW"/>
</dbReference>
<dbReference type="GO" id="GO:0003720">
    <property type="term" value="F:telomerase activity"/>
    <property type="evidence" value="ECO:0007669"/>
    <property type="project" value="InterPro"/>
</dbReference>
<name>A0A367IIY9_RHIST</name>
<protein>
    <recommendedName>
        <fullName evidence="1">Telomerase reverse transcriptase</fullName>
        <ecNumber evidence="1">2.7.7.49</ecNumber>
    </recommendedName>
    <alternativeName>
        <fullName evidence="1">Telomerase catalytic subunit</fullName>
    </alternativeName>
</protein>
<comment type="caution">
    <text evidence="3">The sequence shown here is derived from an EMBL/GenBank/DDBJ whole genome shotgun (WGS) entry which is preliminary data.</text>
</comment>
<dbReference type="PANTHER" id="PTHR12066">
    <property type="entry name" value="TELOMERASE REVERSE TRANSCRIPTASE"/>
    <property type="match status" value="1"/>
</dbReference>
<dbReference type="InterPro" id="IPR003545">
    <property type="entry name" value="Telomerase_RT"/>
</dbReference>
<dbReference type="GO" id="GO:0000333">
    <property type="term" value="C:telomerase catalytic core complex"/>
    <property type="evidence" value="ECO:0007669"/>
    <property type="project" value="TreeGrafter"/>
</dbReference>
<dbReference type="PANTHER" id="PTHR12066:SF0">
    <property type="entry name" value="TELOMERASE REVERSE TRANSCRIPTASE"/>
    <property type="match status" value="1"/>
</dbReference>
<dbReference type="STRING" id="4846.A0A367IIY9"/>
<accession>A0A367IIY9</accession>
<keyword evidence="1" id="KW-0808">Transferase</keyword>
<dbReference type="GO" id="GO:0042162">
    <property type="term" value="F:telomeric DNA binding"/>
    <property type="evidence" value="ECO:0007669"/>
    <property type="project" value="TreeGrafter"/>
</dbReference>
<keyword evidence="1" id="KW-0539">Nucleus</keyword>
<dbReference type="Proteomes" id="UP000253551">
    <property type="component" value="Unassembled WGS sequence"/>
</dbReference>
<dbReference type="EC" id="2.7.7.49" evidence="1"/>
<sequence>DKYIHRYADVLNLFTNGARNEIAHMTGSTERMKSLADHAKTLGSSNSGAIVVDRNRSYSRNLTEIMDLLEESIKKNVVQIGNSYYQRKKGIPQGSCLSTILC</sequence>
<keyword evidence="1" id="KW-0479">Metal-binding</keyword>
<evidence type="ECO:0000259" key="2">
    <source>
        <dbReference type="PROSITE" id="PS50878"/>
    </source>
</evidence>
<dbReference type="AlphaFoldDB" id="A0A367IIY9"/>
<reference evidence="3 4" key="1">
    <citation type="journal article" date="2018" name="G3 (Bethesda)">
        <title>Phylogenetic and Phylogenomic Definition of Rhizopus Species.</title>
        <authorList>
            <person name="Gryganskyi A.P."/>
            <person name="Golan J."/>
            <person name="Dolatabadi S."/>
            <person name="Mondo S."/>
            <person name="Robb S."/>
            <person name="Idnurm A."/>
            <person name="Muszewska A."/>
            <person name="Steczkiewicz K."/>
            <person name="Masonjones S."/>
            <person name="Liao H.L."/>
            <person name="Gajdeczka M.T."/>
            <person name="Anike F."/>
            <person name="Vuek A."/>
            <person name="Anishchenko I.M."/>
            <person name="Voigt K."/>
            <person name="de Hoog G.S."/>
            <person name="Smith M.E."/>
            <person name="Heitman J."/>
            <person name="Vilgalys R."/>
            <person name="Stajich J.E."/>
        </authorList>
    </citation>
    <scope>NUCLEOTIDE SEQUENCE [LARGE SCALE GENOMIC DNA]</scope>
    <source>
        <strain evidence="3 4">LSU 92-RS-03</strain>
    </source>
</reference>
<comment type="similarity">
    <text evidence="1">Belongs to the reverse transcriptase family. Telomerase subfamily.</text>
</comment>
<keyword evidence="1" id="KW-0158">Chromosome</keyword>
<dbReference type="InterPro" id="IPR000477">
    <property type="entry name" value="RT_dom"/>
</dbReference>
<feature type="non-terminal residue" evidence="3">
    <location>
        <position position="1"/>
    </location>
</feature>
<keyword evidence="4" id="KW-1185">Reference proteome</keyword>
<comment type="function">
    <text evidence="1">Telomerase is a ribonucleoprotein enzyme essential for the replication of chromosome termini in most eukaryotes. It elongates telomeres. It is a reverse transcriptase that adds simple sequence repeats to chromosome ends by copying a template sequence within the RNA component of the enzyme.</text>
</comment>
<feature type="domain" description="Reverse transcriptase" evidence="2">
    <location>
        <begin position="1"/>
        <end position="102"/>
    </location>
</feature>
<dbReference type="GO" id="GO:0070034">
    <property type="term" value="F:telomerase RNA binding"/>
    <property type="evidence" value="ECO:0007669"/>
    <property type="project" value="TreeGrafter"/>
</dbReference>
<dbReference type="OrthoDB" id="2289814at2759"/>
<comment type="subcellular location">
    <subcellularLocation>
        <location evidence="1">Nucleus</location>
    </subcellularLocation>
    <subcellularLocation>
        <location evidence="1">Chromosome</location>
        <location evidence="1">Telomere</location>
    </subcellularLocation>
</comment>
<keyword evidence="1" id="KW-0460">Magnesium</keyword>
<dbReference type="GO" id="GO:0007004">
    <property type="term" value="P:telomere maintenance via telomerase"/>
    <property type="evidence" value="ECO:0007669"/>
    <property type="project" value="TreeGrafter"/>
</dbReference>
<keyword evidence="1" id="KW-0695">RNA-directed DNA polymerase</keyword>